<feature type="region of interest" description="Disordered" evidence="1">
    <location>
        <begin position="54"/>
        <end position="73"/>
    </location>
</feature>
<sequence>MLGFMTDLGRTCNADACDQPATQIGSLNFVAREVELALCDEHVEKLRSGASTSLRLDRGPQGGFREPVLRFHD</sequence>
<evidence type="ECO:0000313" key="2">
    <source>
        <dbReference type="EMBL" id="SFU01595.1"/>
    </source>
</evidence>
<protein>
    <submittedName>
        <fullName evidence="2">Uncharacterized protein</fullName>
    </submittedName>
</protein>
<evidence type="ECO:0000313" key="3">
    <source>
        <dbReference type="Proteomes" id="UP000199546"/>
    </source>
</evidence>
<evidence type="ECO:0000256" key="1">
    <source>
        <dbReference type="SAM" id="MobiDB-lite"/>
    </source>
</evidence>
<dbReference type="EMBL" id="FPBA01000025">
    <property type="protein sequence ID" value="SFU01595.1"/>
    <property type="molecule type" value="Genomic_DNA"/>
</dbReference>
<dbReference type="AlphaFoldDB" id="A0A1I7CQ89"/>
<gene>
    <name evidence="2" type="ORF">SAMN05660657_04748</name>
</gene>
<proteinExistence type="predicted"/>
<dbReference type="STRING" id="1296565.SAMN05660657_04748"/>
<keyword evidence="3" id="KW-1185">Reference proteome</keyword>
<name>A0A1I7CQ89_9ACTN</name>
<organism evidence="2 3">
    <name type="scientific">Geodermatophilus amargosae</name>
    <dbReference type="NCBI Taxonomy" id="1296565"/>
    <lineage>
        <taxon>Bacteria</taxon>
        <taxon>Bacillati</taxon>
        <taxon>Actinomycetota</taxon>
        <taxon>Actinomycetes</taxon>
        <taxon>Geodermatophilales</taxon>
        <taxon>Geodermatophilaceae</taxon>
        <taxon>Geodermatophilus</taxon>
    </lineage>
</organism>
<reference evidence="3" key="1">
    <citation type="submission" date="2016-10" db="EMBL/GenBank/DDBJ databases">
        <authorList>
            <person name="Varghese N."/>
            <person name="Submissions S."/>
        </authorList>
    </citation>
    <scope>NUCLEOTIDE SEQUENCE [LARGE SCALE GENOMIC DNA]</scope>
    <source>
        <strain evidence="3">DSM 46136</strain>
    </source>
</reference>
<accession>A0A1I7CQ89</accession>
<dbReference type="Proteomes" id="UP000199546">
    <property type="component" value="Unassembled WGS sequence"/>
</dbReference>